<evidence type="ECO:0000313" key="3">
    <source>
        <dbReference type="Proteomes" id="UP000887229"/>
    </source>
</evidence>
<reference evidence="2" key="1">
    <citation type="journal article" date="2021" name="IMA Fungus">
        <title>Genomic characterization of three marine fungi, including Emericellopsis atlantica sp. nov. with signatures of a generalist lifestyle and marine biomass degradation.</title>
        <authorList>
            <person name="Hagestad O.C."/>
            <person name="Hou L."/>
            <person name="Andersen J.H."/>
            <person name="Hansen E.H."/>
            <person name="Altermark B."/>
            <person name="Li C."/>
            <person name="Kuhnert E."/>
            <person name="Cox R.J."/>
            <person name="Crous P.W."/>
            <person name="Spatafora J.W."/>
            <person name="Lail K."/>
            <person name="Amirebrahimi M."/>
            <person name="Lipzen A."/>
            <person name="Pangilinan J."/>
            <person name="Andreopoulos W."/>
            <person name="Hayes R.D."/>
            <person name="Ng V."/>
            <person name="Grigoriev I.V."/>
            <person name="Jackson S.A."/>
            <person name="Sutton T.D.S."/>
            <person name="Dobson A.D.W."/>
            <person name="Rama T."/>
        </authorList>
    </citation>
    <scope>NUCLEOTIDE SEQUENCE</scope>
    <source>
        <strain evidence="2">TS7</strain>
    </source>
</reference>
<dbReference type="EMBL" id="MU251271">
    <property type="protein sequence ID" value="KAG9251019.1"/>
    <property type="molecule type" value="Genomic_DNA"/>
</dbReference>
<dbReference type="AlphaFoldDB" id="A0A9P7ZFA2"/>
<name>A0A9P7ZFA2_9HYPO</name>
<dbReference type="OrthoDB" id="5424209at2759"/>
<dbReference type="RefSeq" id="XP_046114943.1">
    <property type="nucleotide sequence ID" value="XM_046266214.1"/>
</dbReference>
<gene>
    <name evidence="2" type="ORF">F5Z01DRAFT_693339</name>
</gene>
<feature type="region of interest" description="Disordered" evidence="1">
    <location>
        <begin position="1"/>
        <end position="22"/>
    </location>
</feature>
<proteinExistence type="predicted"/>
<dbReference type="GeneID" id="70297117"/>
<comment type="caution">
    <text evidence="2">The sequence shown here is derived from an EMBL/GenBank/DDBJ whole genome shotgun (WGS) entry which is preliminary data.</text>
</comment>
<dbReference type="Proteomes" id="UP000887229">
    <property type="component" value="Unassembled WGS sequence"/>
</dbReference>
<sequence length="555" mass="62841">MAASDANMTELRPPTGPRQPTRQEVRRYYWGLPSQPLLIARSSTTPWDMPRYYKSLIPAGRHDALAAAWQCPLKSRIISCLDGKAIRWLSFFPIKIGDFEDQHTQSLVLLISVDEEHMPQWNFGINNVECEMMATSWFPLTNPEAPAKLEALNAKHAERTTVDFSKFIPFPGAAIDSADNTRNSTDTLGLTVRITKRPTELWLSKWQFMTKQEREVVSPGLIETEDVSFIAALTCNHCVQSRSKSEFDPVTMRYDVHLPSAKYLHEWIEKIDHSIAEQSDRIVRLEDGLRKAGWSDSEEHQACVPMEPRIRRFKFQTQIAKAALSINSILRDYTRPFEPRSVRTLGRVLYTPPIGLDEGRKTISDWALLEIFEDKVEAGHQWNLIPLFWDNVVGMATLKAVDPTLHKKSSMQLQSSILPKSELRRGIMAEHDSLLSRNPESRQYVLGKYGAATGLTFGYCNDFKAVTRRPVGPEHISEEYFIVGLPDDQLNSDKATRFSKRGDSGAVVWNLDGRPVGMLTSGEGYDGVSDITYMTHLEGVFGMMADRGFEISIVD</sequence>
<accession>A0A9P7ZFA2</accession>
<evidence type="ECO:0000256" key="1">
    <source>
        <dbReference type="SAM" id="MobiDB-lite"/>
    </source>
</evidence>
<protein>
    <submittedName>
        <fullName evidence="2">Uncharacterized protein</fullName>
    </submittedName>
</protein>
<evidence type="ECO:0000313" key="2">
    <source>
        <dbReference type="EMBL" id="KAG9251019.1"/>
    </source>
</evidence>
<keyword evidence="3" id="KW-1185">Reference proteome</keyword>
<organism evidence="2 3">
    <name type="scientific">Emericellopsis atlantica</name>
    <dbReference type="NCBI Taxonomy" id="2614577"/>
    <lineage>
        <taxon>Eukaryota</taxon>
        <taxon>Fungi</taxon>
        <taxon>Dikarya</taxon>
        <taxon>Ascomycota</taxon>
        <taxon>Pezizomycotina</taxon>
        <taxon>Sordariomycetes</taxon>
        <taxon>Hypocreomycetidae</taxon>
        <taxon>Hypocreales</taxon>
        <taxon>Bionectriaceae</taxon>
        <taxon>Emericellopsis</taxon>
    </lineage>
</organism>